<dbReference type="Pfam" id="PF03235">
    <property type="entry name" value="GmrSD_N"/>
    <property type="match status" value="1"/>
</dbReference>
<keyword evidence="4" id="KW-1185">Reference proteome</keyword>
<dbReference type="AlphaFoldDB" id="A0A8J6R4P7"/>
<evidence type="ECO:0000313" key="4">
    <source>
        <dbReference type="Proteomes" id="UP000632828"/>
    </source>
</evidence>
<feature type="domain" description="GmrSD restriction endonucleases N-terminal" evidence="1">
    <location>
        <begin position="12"/>
        <end position="228"/>
    </location>
</feature>
<dbReference type="Proteomes" id="UP000632828">
    <property type="component" value="Unassembled WGS sequence"/>
</dbReference>
<comment type="caution">
    <text evidence="3">The sequence shown here is derived from an EMBL/GenBank/DDBJ whole genome shotgun (WGS) entry which is preliminary data.</text>
</comment>
<evidence type="ECO:0000313" key="3">
    <source>
        <dbReference type="EMBL" id="MBD1399444.1"/>
    </source>
</evidence>
<feature type="domain" description="GmrSD restriction endonucleases C-terminal" evidence="2">
    <location>
        <begin position="491"/>
        <end position="607"/>
    </location>
</feature>
<dbReference type="Pfam" id="PF07510">
    <property type="entry name" value="GmrSD_C"/>
    <property type="match status" value="1"/>
</dbReference>
<gene>
    <name evidence="3" type="ORF">ICT70_02035</name>
</gene>
<proteinExistence type="predicted"/>
<dbReference type="InterPro" id="IPR011089">
    <property type="entry name" value="GmrSD_C"/>
</dbReference>
<dbReference type="PANTHER" id="PTHR35149">
    <property type="entry name" value="SLL5132 PROTEIN"/>
    <property type="match status" value="1"/>
</dbReference>
<organism evidence="3 4">
    <name type="scientific">Pelovirga terrestris</name>
    <dbReference type="NCBI Taxonomy" id="2771352"/>
    <lineage>
        <taxon>Bacteria</taxon>
        <taxon>Pseudomonadati</taxon>
        <taxon>Thermodesulfobacteriota</taxon>
        <taxon>Desulfuromonadia</taxon>
        <taxon>Geobacterales</taxon>
        <taxon>Geobacteraceae</taxon>
        <taxon>Pelovirga</taxon>
    </lineage>
</organism>
<dbReference type="PANTHER" id="PTHR35149:SF2">
    <property type="entry name" value="DUF262 DOMAIN-CONTAINING PROTEIN"/>
    <property type="match status" value="1"/>
</dbReference>
<dbReference type="InterPro" id="IPR004919">
    <property type="entry name" value="GmrSD_N"/>
</dbReference>
<accession>A0A8J6R4P7</accession>
<name>A0A8J6R4P7_9BACT</name>
<protein>
    <submittedName>
        <fullName evidence="3">DUF262 domain-containing protein</fullName>
    </submittedName>
</protein>
<reference evidence="3" key="1">
    <citation type="submission" date="2020-09" db="EMBL/GenBank/DDBJ databases">
        <title>Pelobacter alkaliphilus sp. nov., a novel anaerobic arsenate-reducing bacterium from terrestrial mud volcano.</title>
        <authorList>
            <person name="Khomyakova M.A."/>
            <person name="Merkel A.Y."/>
            <person name="Slobodkin A.I."/>
        </authorList>
    </citation>
    <scope>NUCLEOTIDE SEQUENCE</scope>
    <source>
        <strain evidence="3">M08fum</strain>
    </source>
</reference>
<dbReference type="EMBL" id="JACWUN010000002">
    <property type="protein sequence ID" value="MBD1399444.1"/>
    <property type="molecule type" value="Genomic_DNA"/>
</dbReference>
<evidence type="ECO:0000259" key="2">
    <source>
        <dbReference type="Pfam" id="PF07510"/>
    </source>
</evidence>
<evidence type="ECO:0000259" key="1">
    <source>
        <dbReference type="Pfam" id="PF03235"/>
    </source>
</evidence>
<sequence>MGTVTPNYRSVQQLLQSQSFAIDEYQREYKWEKENVLEMISDFLDKFQNSYQDGDETTAVNNYTDYFLGSIIVTKRNGAYYLIDGQQRVTTLTLLLIYLYREAKHQALPVHQIIAPLIYSDNFGKPSFNLNIRERLSVLEALFDGTPYNLDGKDESIRSMYDRYQDILLRDLAGELDSALPHFIYWLLNKVGMIVISTDNDSYAYAIFETMNDRGKPLSPVDMMKAFVLAPVEDVDKRRHANSVWKKQVLDLITWGEEQSKERDSACIKAWLRAQYAESIRDRRAGSTDKDWELIGSVFHRWTRDNASRLALGTEKKNLLLVEEEFPFFARAYKSILDAGTSLKPGWEVIYYNAHNDFTWQNTVLLAPLCLADHDDLVRRKIAVVATYLDIWIMRRVVNYIRVSYSAVSYAMYLLCKDIRKKPLDELVQLLTKRLAQDDITFEAAPKKGREGLSDLRLNQFSRRYIYHLLARVTAFVEEGSGKANMFADYVDRSKKNAYDIEHIWADNYSRYSDQFTSNEEFQRARNHVAGLLLLPADVNRSLNDLAFEKKAPHYAKQNLFAASLAEASYQHSPKFRQFMETNDLFFKHYSTFGRSEQHERRELLAAVVDKVWSPDRIRSAAYD</sequence>
<dbReference type="RefSeq" id="WP_191153721.1">
    <property type="nucleotide sequence ID" value="NZ_JACWUN010000002.1"/>
</dbReference>